<protein>
    <submittedName>
        <fullName evidence="1">Uncharacterized protein</fullName>
    </submittedName>
</protein>
<proteinExistence type="predicted"/>
<evidence type="ECO:0000313" key="2">
    <source>
        <dbReference type="Proteomes" id="UP000822476"/>
    </source>
</evidence>
<name>A0A8S9YK93_9TREM</name>
<sequence>MNRPLRLIHDTIRLIPEDLRTTTKVKPTFKPDDRVLIRDYRIGQQKWTVGTIIKRIDHVTYNAQVNSHVWKRHANQLRRTECNLSCTEPQKLSLELLMDSFDLKGSSVVYQPT</sequence>
<evidence type="ECO:0000313" key="1">
    <source>
        <dbReference type="EMBL" id="KAF7238900.1"/>
    </source>
</evidence>
<dbReference type="Proteomes" id="UP000822476">
    <property type="component" value="Unassembled WGS sequence"/>
</dbReference>
<comment type="caution">
    <text evidence="1">The sequence shown here is derived from an EMBL/GenBank/DDBJ whole genome shotgun (WGS) entry which is preliminary data.</text>
</comment>
<organism evidence="1 2">
    <name type="scientific">Paragonimus skrjabini miyazakii</name>
    <dbReference type="NCBI Taxonomy" id="59628"/>
    <lineage>
        <taxon>Eukaryota</taxon>
        <taxon>Metazoa</taxon>
        <taxon>Spiralia</taxon>
        <taxon>Lophotrochozoa</taxon>
        <taxon>Platyhelminthes</taxon>
        <taxon>Trematoda</taxon>
        <taxon>Digenea</taxon>
        <taxon>Plagiorchiida</taxon>
        <taxon>Troglotremata</taxon>
        <taxon>Troglotrematidae</taxon>
        <taxon>Paragonimus</taxon>
    </lineage>
</organism>
<reference evidence="1" key="1">
    <citation type="submission" date="2019-07" db="EMBL/GenBank/DDBJ databases">
        <title>Annotation for the trematode Paragonimus miyazaki's.</title>
        <authorList>
            <person name="Choi Y.-J."/>
        </authorList>
    </citation>
    <scope>NUCLEOTIDE SEQUENCE</scope>
    <source>
        <strain evidence="1">Japan</strain>
    </source>
</reference>
<dbReference type="EMBL" id="JTDE01007470">
    <property type="protein sequence ID" value="KAF7238900.1"/>
    <property type="molecule type" value="Genomic_DNA"/>
</dbReference>
<dbReference type="OrthoDB" id="10057092at2759"/>
<dbReference type="AlphaFoldDB" id="A0A8S9YK93"/>
<gene>
    <name evidence="1" type="ORF">EG68_12483</name>
</gene>
<accession>A0A8S9YK93</accession>
<keyword evidence="2" id="KW-1185">Reference proteome</keyword>